<dbReference type="AlphaFoldDB" id="A0A1S1L3G0"/>
<protein>
    <submittedName>
        <fullName evidence="7">Uncharacterized protein</fullName>
    </submittedName>
</protein>
<keyword evidence="3 6" id="KW-0812">Transmembrane</keyword>
<evidence type="ECO:0000256" key="3">
    <source>
        <dbReference type="ARBA" id="ARBA00022692"/>
    </source>
</evidence>
<sequence length="491" mass="52351">MTPERTQGSPVSEPASGRRIASAVAWQLGGRMLGTVASIAAIALTTRALGPVSYGHLNTAIFFIGLWTSLTELGIGVVIVRRVSASEGDLQRLVGINLAFSLSYCLPLAALAAVSGWLVYSDQPEVQSMLLILSASLTLTTLSSCLNPIFMSAVRFSAVALADTLSRVVMLVVTIVLVTVRADHVWYVLPQVAAPATLLLVQGIAAHRIIPLRIVMSVKETWGLVRESLPQTMVLIIGVLYWRIDGVILSLLSTPAEVGRYGLAYQTAFTLSLMGNFFLGATLSTMTGLFASSRERFAIFIERSMGLMMAVAVPIAVVGFFVGRDLVALLGSEQFVDKSNLVMPLLLVAVGLTFLTGTVSQALFAAHHQAFLLRLNVFNLACNILLNVVLIPHLGSLGAAIALVTSEVVGLVVATIRLATCSGYRTPWMFLLRLAIPTLAAVAGLVLAAQWLPPLIAAVIAAAVYVGMNLWVGPVHLRDVREILRKEASDG</sequence>
<dbReference type="EMBL" id="MLIK01000024">
    <property type="protein sequence ID" value="OHU19054.1"/>
    <property type="molecule type" value="Genomic_DNA"/>
</dbReference>
<feature type="transmembrane region" description="Helical" evidence="6">
    <location>
        <begin position="158"/>
        <end position="180"/>
    </location>
</feature>
<name>A0A1S1L3G0_9MYCO</name>
<dbReference type="Proteomes" id="UP000179616">
    <property type="component" value="Unassembled WGS sequence"/>
</dbReference>
<dbReference type="CDD" id="cd13128">
    <property type="entry name" value="MATE_Wzx_like"/>
    <property type="match status" value="1"/>
</dbReference>
<keyword evidence="5 6" id="KW-0472">Membrane</keyword>
<evidence type="ECO:0000256" key="6">
    <source>
        <dbReference type="SAM" id="Phobius"/>
    </source>
</evidence>
<dbReference type="InterPro" id="IPR002797">
    <property type="entry name" value="Polysacc_synth"/>
</dbReference>
<gene>
    <name evidence="7" type="ORF">BKG76_21405</name>
</gene>
<feature type="transmembrane region" description="Helical" evidence="6">
    <location>
        <begin position="342"/>
        <end position="364"/>
    </location>
</feature>
<dbReference type="GeneID" id="57169383"/>
<proteinExistence type="predicted"/>
<feature type="transmembrane region" description="Helical" evidence="6">
    <location>
        <begin position="28"/>
        <end position="49"/>
    </location>
</feature>
<evidence type="ECO:0000256" key="4">
    <source>
        <dbReference type="ARBA" id="ARBA00022989"/>
    </source>
</evidence>
<feature type="transmembrane region" description="Helical" evidence="6">
    <location>
        <begin position="371"/>
        <end position="391"/>
    </location>
</feature>
<feature type="transmembrane region" description="Helical" evidence="6">
    <location>
        <begin position="273"/>
        <end position="292"/>
    </location>
</feature>
<feature type="transmembrane region" description="Helical" evidence="6">
    <location>
        <begin position="430"/>
        <end position="449"/>
    </location>
</feature>
<dbReference type="RefSeq" id="WP_070939705.1">
    <property type="nucleotide sequence ID" value="NZ_MLIK01000024.1"/>
</dbReference>
<keyword evidence="2" id="KW-1003">Cell membrane</keyword>
<evidence type="ECO:0000256" key="5">
    <source>
        <dbReference type="ARBA" id="ARBA00023136"/>
    </source>
</evidence>
<feature type="transmembrane region" description="Helical" evidence="6">
    <location>
        <begin position="192"/>
        <end position="211"/>
    </location>
</feature>
<dbReference type="PANTHER" id="PTHR30250:SF11">
    <property type="entry name" value="O-ANTIGEN TRANSPORTER-RELATED"/>
    <property type="match status" value="1"/>
</dbReference>
<accession>A0A1S1L3G0</accession>
<evidence type="ECO:0000313" key="8">
    <source>
        <dbReference type="Proteomes" id="UP000179616"/>
    </source>
</evidence>
<feature type="transmembrane region" description="Helical" evidence="6">
    <location>
        <begin position="126"/>
        <end position="146"/>
    </location>
</feature>
<feature type="transmembrane region" description="Helical" evidence="6">
    <location>
        <begin position="232"/>
        <end position="253"/>
    </location>
</feature>
<evidence type="ECO:0000256" key="1">
    <source>
        <dbReference type="ARBA" id="ARBA00004651"/>
    </source>
</evidence>
<reference evidence="7 8" key="1">
    <citation type="submission" date="2016-10" db="EMBL/GenBank/DDBJ databases">
        <title>Evaluation of Human, Veterinary and Environmental Mycobacterium chelonae Isolates by Core Genome Phylogenomic Analysis, Targeted Gene Comparison, and Anti-microbial Susceptibility Patterns: A Tale of Mistaken Identities.</title>
        <authorList>
            <person name="Fogelson S.B."/>
            <person name="Camus A.C."/>
            <person name="Lorenz W."/>
            <person name="Vasireddy R."/>
            <person name="Vasireddy S."/>
            <person name="Smith T."/>
            <person name="Brown-Elliott B.A."/>
            <person name="Wallace R.J.Jr."/>
            <person name="Hasan N.A."/>
            <person name="Reischl U."/>
            <person name="Sanchez S."/>
        </authorList>
    </citation>
    <scope>NUCLEOTIDE SEQUENCE [LARGE SCALE GENOMIC DNA]</scope>
    <source>
        <strain evidence="7 8">1559</strain>
    </source>
</reference>
<dbReference type="InterPro" id="IPR050833">
    <property type="entry name" value="Poly_Biosynth_Transport"/>
</dbReference>
<feature type="transmembrane region" description="Helical" evidence="6">
    <location>
        <begin position="93"/>
        <end position="120"/>
    </location>
</feature>
<dbReference type="GO" id="GO:0005886">
    <property type="term" value="C:plasma membrane"/>
    <property type="evidence" value="ECO:0007669"/>
    <property type="project" value="UniProtKB-SubCell"/>
</dbReference>
<feature type="transmembrane region" description="Helical" evidence="6">
    <location>
        <begin position="455"/>
        <end position="477"/>
    </location>
</feature>
<keyword evidence="4 6" id="KW-1133">Transmembrane helix</keyword>
<dbReference type="Pfam" id="PF01943">
    <property type="entry name" value="Polysacc_synt"/>
    <property type="match status" value="1"/>
</dbReference>
<feature type="transmembrane region" description="Helical" evidence="6">
    <location>
        <begin position="304"/>
        <end position="322"/>
    </location>
</feature>
<dbReference type="OrthoDB" id="3742809at2"/>
<dbReference type="PANTHER" id="PTHR30250">
    <property type="entry name" value="PST FAMILY PREDICTED COLANIC ACID TRANSPORTER"/>
    <property type="match status" value="1"/>
</dbReference>
<comment type="caution">
    <text evidence="7">The sequence shown here is derived from an EMBL/GenBank/DDBJ whole genome shotgun (WGS) entry which is preliminary data.</text>
</comment>
<evidence type="ECO:0000313" key="7">
    <source>
        <dbReference type="EMBL" id="OHU19054.1"/>
    </source>
</evidence>
<feature type="transmembrane region" description="Helical" evidence="6">
    <location>
        <begin position="61"/>
        <end position="81"/>
    </location>
</feature>
<evidence type="ECO:0000256" key="2">
    <source>
        <dbReference type="ARBA" id="ARBA00022475"/>
    </source>
</evidence>
<organism evidence="7 8">
    <name type="scientific">Mycobacteroides franklinii</name>
    <dbReference type="NCBI Taxonomy" id="948102"/>
    <lineage>
        <taxon>Bacteria</taxon>
        <taxon>Bacillati</taxon>
        <taxon>Actinomycetota</taxon>
        <taxon>Actinomycetes</taxon>
        <taxon>Mycobacteriales</taxon>
        <taxon>Mycobacteriaceae</taxon>
        <taxon>Mycobacteroides</taxon>
    </lineage>
</organism>
<feature type="transmembrane region" description="Helical" evidence="6">
    <location>
        <begin position="397"/>
        <end position="418"/>
    </location>
</feature>
<dbReference type="STRING" id="948102.BKG76_21405"/>
<comment type="subcellular location">
    <subcellularLocation>
        <location evidence="1">Cell membrane</location>
        <topology evidence="1">Multi-pass membrane protein</topology>
    </subcellularLocation>
</comment>